<keyword evidence="2" id="KW-1185">Reference proteome</keyword>
<evidence type="ECO:0000313" key="2">
    <source>
        <dbReference type="Proteomes" id="UP000077315"/>
    </source>
</evidence>
<name>A0A163CVB4_PHYB8</name>
<sequence>MINLPGFQTDEGRKHVIDRVIDLANSKRMAAFRYFDKGPMPTDSEILYHVFKQYLDYAMPQVIPPLIDFPINDDVVKFLLVFFYVTPELKRDIFHL</sequence>
<dbReference type="GeneID" id="28995149"/>
<dbReference type="RefSeq" id="XP_018283890.1">
    <property type="nucleotide sequence ID" value="XM_018434243.1"/>
</dbReference>
<dbReference type="InParanoid" id="A0A163CVB4"/>
<dbReference type="STRING" id="763407.A0A163CVB4"/>
<evidence type="ECO:0000313" key="1">
    <source>
        <dbReference type="EMBL" id="OAD65850.1"/>
    </source>
</evidence>
<reference evidence="2" key="1">
    <citation type="submission" date="2015-06" db="EMBL/GenBank/DDBJ databases">
        <title>Expansion of signal transduction pathways in fungi by whole-genome duplication.</title>
        <authorList>
            <consortium name="DOE Joint Genome Institute"/>
            <person name="Corrochano L.M."/>
            <person name="Kuo A."/>
            <person name="Marcet-Houben M."/>
            <person name="Polaino S."/>
            <person name="Salamov A."/>
            <person name="Villalobos J.M."/>
            <person name="Alvarez M.I."/>
            <person name="Avalos J."/>
            <person name="Benito E.P."/>
            <person name="Benoit I."/>
            <person name="Burger G."/>
            <person name="Camino L.P."/>
            <person name="Canovas D."/>
            <person name="Cerda-Olmedo E."/>
            <person name="Cheng J.-F."/>
            <person name="Dominguez A."/>
            <person name="Elias M."/>
            <person name="Eslava A.P."/>
            <person name="Glaser F."/>
            <person name="Grimwood J."/>
            <person name="Gutierrez G."/>
            <person name="Heitman J."/>
            <person name="Henrissat B."/>
            <person name="Iturriaga E.A."/>
            <person name="Lang B.F."/>
            <person name="Lavin J.L."/>
            <person name="Lee S."/>
            <person name="Li W."/>
            <person name="Lindquist E."/>
            <person name="Lopez-Garcia S."/>
            <person name="Luque E.M."/>
            <person name="Marcos A.T."/>
            <person name="Martin J."/>
            <person name="McCluskey K."/>
            <person name="Medina H.R."/>
            <person name="Miralles-Duran A."/>
            <person name="Miyazaki A."/>
            <person name="Munoz-Torres E."/>
            <person name="Oguiza J.A."/>
            <person name="Ohm R."/>
            <person name="Olmedo M."/>
            <person name="Orejas M."/>
            <person name="Ortiz-Castellanos L."/>
            <person name="Pisabarro A.G."/>
            <person name="Rodriguez-Romero J."/>
            <person name="Ruiz-Herrera J."/>
            <person name="Ruiz-Vazquez R."/>
            <person name="Sanz C."/>
            <person name="Schackwitz W."/>
            <person name="Schmutz J."/>
            <person name="Shahriari M."/>
            <person name="Shelest E."/>
            <person name="Silva-Franco F."/>
            <person name="Soanes D."/>
            <person name="Syed K."/>
            <person name="Tagua V.G."/>
            <person name="Talbot N.J."/>
            <person name="Thon M."/>
            <person name="De vries R.P."/>
            <person name="Wiebenga A."/>
            <person name="Yadav J.S."/>
            <person name="Braun E.L."/>
            <person name="Baker S."/>
            <person name="Garre V."/>
            <person name="Horwitz B."/>
            <person name="Torres-Martinez S."/>
            <person name="Idnurm A."/>
            <person name="Herrera-Estrella A."/>
            <person name="Gabaldon T."/>
            <person name="Grigoriev I.V."/>
        </authorList>
    </citation>
    <scope>NUCLEOTIDE SEQUENCE [LARGE SCALE GENOMIC DNA]</scope>
    <source>
        <strain evidence="2">NRRL 1555(-)</strain>
    </source>
</reference>
<dbReference type="Proteomes" id="UP000077315">
    <property type="component" value="Unassembled WGS sequence"/>
</dbReference>
<organism evidence="1 2">
    <name type="scientific">Phycomyces blakesleeanus (strain ATCC 8743b / DSM 1359 / FGSC 10004 / NBRC 33097 / NRRL 1555)</name>
    <dbReference type="NCBI Taxonomy" id="763407"/>
    <lineage>
        <taxon>Eukaryota</taxon>
        <taxon>Fungi</taxon>
        <taxon>Fungi incertae sedis</taxon>
        <taxon>Mucoromycota</taxon>
        <taxon>Mucoromycotina</taxon>
        <taxon>Mucoromycetes</taxon>
        <taxon>Mucorales</taxon>
        <taxon>Phycomycetaceae</taxon>
        <taxon>Phycomyces</taxon>
    </lineage>
</organism>
<dbReference type="OrthoDB" id="509821at2759"/>
<accession>A0A163CVB4</accession>
<dbReference type="VEuPathDB" id="FungiDB:PHYBLDRAFT_160753"/>
<proteinExistence type="predicted"/>
<dbReference type="AlphaFoldDB" id="A0A163CVB4"/>
<gene>
    <name evidence="1" type="ORF">PHYBLDRAFT_160753</name>
</gene>
<protein>
    <submittedName>
        <fullName evidence="1">Uncharacterized protein</fullName>
    </submittedName>
</protein>
<dbReference type="EMBL" id="KV441027">
    <property type="protein sequence ID" value="OAD65850.1"/>
    <property type="molecule type" value="Genomic_DNA"/>
</dbReference>